<feature type="transmembrane region" description="Helical" evidence="9">
    <location>
        <begin position="78"/>
        <end position="94"/>
    </location>
</feature>
<protein>
    <recommendedName>
        <fullName evidence="9">Apolipoprotein N-acyltransferase</fullName>
        <shortName evidence="9">ALP N-acyltransferase</shortName>
        <ecNumber evidence="9">2.3.1.269</ecNumber>
    </recommendedName>
</protein>
<evidence type="ECO:0000256" key="1">
    <source>
        <dbReference type="ARBA" id="ARBA00004651"/>
    </source>
</evidence>
<keyword evidence="3 9" id="KW-1003">Cell membrane</keyword>
<accession>A0ABT2BZL2</accession>
<keyword evidence="12" id="KW-1185">Reference proteome</keyword>
<evidence type="ECO:0000256" key="2">
    <source>
        <dbReference type="ARBA" id="ARBA00010065"/>
    </source>
</evidence>
<dbReference type="Pfam" id="PF20154">
    <property type="entry name" value="LNT_N"/>
    <property type="match status" value="1"/>
</dbReference>
<keyword evidence="8 9" id="KW-0012">Acyltransferase</keyword>
<dbReference type="InterPro" id="IPR003010">
    <property type="entry name" value="C-N_Hydrolase"/>
</dbReference>
<keyword evidence="6 9" id="KW-1133">Transmembrane helix</keyword>
<dbReference type="NCBIfam" id="TIGR00546">
    <property type="entry name" value="lnt"/>
    <property type="match status" value="1"/>
</dbReference>
<comment type="catalytic activity">
    <reaction evidence="9">
        <text>N-terminal S-1,2-diacyl-sn-glyceryl-L-cysteinyl-[lipoprotein] + a glycerophospholipid = N-acyl-S-1,2-diacyl-sn-glyceryl-L-cysteinyl-[lipoprotein] + a 2-acyl-sn-glycero-3-phospholipid + H(+)</text>
        <dbReference type="Rhea" id="RHEA:48228"/>
        <dbReference type="Rhea" id="RHEA-COMP:14681"/>
        <dbReference type="Rhea" id="RHEA-COMP:14684"/>
        <dbReference type="ChEBI" id="CHEBI:15378"/>
        <dbReference type="ChEBI" id="CHEBI:136912"/>
        <dbReference type="ChEBI" id="CHEBI:140656"/>
        <dbReference type="ChEBI" id="CHEBI:140657"/>
        <dbReference type="ChEBI" id="CHEBI:140660"/>
        <dbReference type="EC" id="2.3.1.269"/>
    </reaction>
</comment>
<dbReference type="HAMAP" id="MF_01148">
    <property type="entry name" value="Lnt"/>
    <property type="match status" value="1"/>
</dbReference>
<dbReference type="EC" id="2.3.1.269" evidence="9"/>
<evidence type="ECO:0000256" key="6">
    <source>
        <dbReference type="ARBA" id="ARBA00022989"/>
    </source>
</evidence>
<dbReference type="PANTHER" id="PTHR38686:SF1">
    <property type="entry name" value="APOLIPOPROTEIN N-ACYLTRANSFERASE"/>
    <property type="match status" value="1"/>
</dbReference>
<feature type="transmembrane region" description="Helical" evidence="9">
    <location>
        <begin position="55"/>
        <end position="72"/>
    </location>
</feature>
<evidence type="ECO:0000313" key="12">
    <source>
        <dbReference type="Proteomes" id="UP001165263"/>
    </source>
</evidence>
<comment type="pathway">
    <text evidence="9">Protein modification; lipoprotein biosynthesis (N-acyl transfer).</text>
</comment>
<evidence type="ECO:0000256" key="4">
    <source>
        <dbReference type="ARBA" id="ARBA00022679"/>
    </source>
</evidence>
<dbReference type="CDD" id="cd07571">
    <property type="entry name" value="ALP_N-acyl_transferase"/>
    <property type="match status" value="1"/>
</dbReference>
<gene>
    <name evidence="9 11" type="primary">lnt</name>
    <name evidence="11" type="ORF">NX786_14660</name>
</gene>
<feature type="domain" description="CN hydrolase" evidence="10">
    <location>
        <begin position="274"/>
        <end position="514"/>
    </location>
</feature>
<dbReference type="EMBL" id="JANUHC010000005">
    <property type="protein sequence ID" value="MCS0630579.1"/>
    <property type="molecule type" value="Genomic_DNA"/>
</dbReference>
<dbReference type="SUPFAM" id="SSF56317">
    <property type="entry name" value="Carbon-nitrogen hydrolase"/>
    <property type="match status" value="1"/>
</dbReference>
<feature type="transmembrane region" description="Helical" evidence="9">
    <location>
        <begin position="210"/>
        <end position="235"/>
    </location>
</feature>
<evidence type="ECO:0000259" key="10">
    <source>
        <dbReference type="PROSITE" id="PS50263"/>
    </source>
</evidence>
<proteinExistence type="inferred from homology"/>
<comment type="subcellular location">
    <subcellularLocation>
        <location evidence="1 9">Cell membrane</location>
        <topology evidence="1 9">Multi-pass membrane protein</topology>
    </subcellularLocation>
</comment>
<feature type="transmembrane region" description="Helical" evidence="9">
    <location>
        <begin position="133"/>
        <end position="156"/>
    </location>
</feature>
<dbReference type="Proteomes" id="UP001165263">
    <property type="component" value="Unassembled WGS sequence"/>
</dbReference>
<sequence>MRARSTCCWWKNSRPSTTNTIDAGPALIESSLNLRRGRKPAVAPDPALRGTRPSVTGLAVAALAGALSLFSFEPFGWWPVQFLSLAYLFYQVGMGSSTRRAVFLGWAFGFGWSVAGMHWLYIALNRFGGLPAVLSAIAIALLGLYMGLFGAFAAGVSSWLRKRWSLPVPAFLLLVFPACWGVSEWMRGWVFTGFPWAASGYAHVTAPLAGFAPILGVYGIGVLVAVCSACIVMLTQRRRLPAIGLFAALLLAGWGLKHIAWTAPAGKPLSVRLVQGNIRQDEKFSAEHLGMILTRYRDMMTAAPADLIAAPETAIPVFPNQLPPEYLQTFRNYAAQTGSAFLFGIPLADSMTVYANSVAGIGPQGQSYRYDKNHLVPFGEFIPTGFRWFTDLMQIPLGDFTRGPDVQAPFAVKDQLILPNVCYEDVFGEEIAKNLRSQAQPATVLLNVSNLAWYGESVAIPQHLQISRMRSLETGRPMLRATNNGATAVIDGRGNVAALLPFYSQGTLATTVQGMAGSTPYIRFGNLLFLALGALLLACAWVAGRRRQANG</sequence>
<dbReference type="PANTHER" id="PTHR38686">
    <property type="entry name" value="APOLIPOPROTEIN N-ACYLTRANSFERASE"/>
    <property type="match status" value="1"/>
</dbReference>
<feature type="transmembrane region" description="Helical" evidence="9">
    <location>
        <begin position="242"/>
        <end position="261"/>
    </location>
</feature>
<dbReference type="Gene3D" id="3.60.110.10">
    <property type="entry name" value="Carbon-nitrogen hydrolase"/>
    <property type="match status" value="1"/>
</dbReference>
<comment type="caution">
    <text evidence="11">The sequence shown here is derived from an EMBL/GenBank/DDBJ whole genome shotgun (WGS) entry which is preliminary data.</text>
</comment>
<keyword evidence="5 9" id="KW-0812">Transmembrane</keyword>
<evidence type="ECO:0000256" key="9">
    <source>
        <dbReference type="HAMAP-Rule" id="MF_01148"/>
    </source>
</evidence>
<name>A0ABT2BZL2_9BURK</name>
<dbReference type="Pfam" id="PF00795">
    <property type="entry name" value="CN_hydrolase"/>
    <property type="match status" value="1"/>
</dbReference>
<feature type="transmembrane region" description="Helical" evidence="9">
    <location>
        <begin position="101"/>
        <end position="121"/>
    </location>
</feature>
<keyword evidence="4 9" id="KW-0808">Transferase</keyword>
<dbReference type="InterPro" id="IPR036526">
    <property type="entry name" value="C-N_Hydrolase_sf"/>
</dbReference>
<feature type="transmembrane region" description="Helical" evidence="9">
    <location>
        <begin position="521"/>
        <end position="543"/>
    </location>
</feature>
<evidence type="ECO:0000256" key="5">
    <source>
        <dbReference type="ARBA" id="ARBA00022692"/>
    </source>
</evidence>
<comment type="function">
    <text evidence="9">Catalyzes the phospholipid dependent N-acylation of the N-terminal cysteine of apolipoprotein, the last step in lipoprotein maturation.</text>
</comment>
<evidence type="ECO:0000313" key="11">
    <source>
        <dbReference type="EMBL" id="MCS0630579.1"/>
    </source>
</evidence>
<evidence type="ECO:0000256" key="3">
    <source>
        <dbReference type="ARBA" id="ARBA00022475"/>
    </source>
</evidence>
<evidence type="ECO:0000256" key="7">
    <source>
        <dbReference type="ARBA" id="ARBA00023136"/>
    </source>
</evidence>
<dbReference type="PROSITE" id="PS50263">
    <property type="entry name" value="CN_HYDROLASE"/>
    <property type="match status" value="1"/>
</dbReference>
<reference evidence="11" key="1">
    <citation type="submission" date="2022-08" db="EMBL/GenBank/DDBJ databases">
        <title>Reclassification of Massilia species as members of the genera Telluria, Duganella, Pseudoduganella, Mokoshia gen. nov. and Zemynaea gen. nov. using orthogonal and non-orthogonal genome-based approaches.</title>
        <authorList>
            <person name="Bowman J.P."/>
        </authorList>
    </citation>
    <scope>NUCLEOTIDE SEQUENCE</scope>
    <source>
        <strain evidence="11">LMG 11547</strain>
    </source>
</reference>
<keyword evidence="7 9" id="KW-0472">Membrane</keyword>
<organism evidence="11 12">
    <name type="scientific">Telluria mixta</name>
    <dbReference type="NCBI Taxonomy" id="34071"/>
    <lineage>
        <taxon>Bacteria</taxon>
        <taxon>Pseudomonadati</taxon>
        <taxon>Pseudomonadota</taxon>
        <taxon>Betaproteobacteria</taxon>
        <taxon>Burkholderiales</taxon>
        <taxon>Oxalobacteraceae</taxon>
        <taxon>Telluria group</taxon>
        <taxon>Telluria</taxon>
    </lineage>
</organism>
<feature type="transmembrane region" description="Helical" evidence="9">
    <location>
        <begin position="168"/>
        <end position="190"/>
    </location>
</feature>
<evidence type="ECO:0000256" key="8">
    <source>
        <dbReference type="ARBA" id="ARBA00023315"/>
    </source>
</evidence>
<comment type="similarity">
    <text evidence="2 9">Belongs to the CN hydrolase family. Apolipoprotein N-acyltransferase subfamily.</text>
</comment>
<dbReference type="InterPro" id="IPR004563">
    <property type="entry name" value="Apolipo_AcylTrfase"/>
</dbReference>
<dbReference type="InterPro" id="IPR045378">
    <property type="entry name" value="LNT_N"/>
</dbReference>